<organism evidence="1 2">
    <name type="scientific">Aldrovandia affinis</name>
    <dbReference type="NCBI Taxonomy" id="143900"/>
    <lineage>
        <taxon>Eukaryota</taxon>
        <taxon>Metazoa</taxon>
        <taxon>Chordata</taxon>
        <taxon>Craniata</taxon>
        <taxon>Vertebrata</taxon>
        <taxon>Euteleostomi</taxon>
        <taxon>Actinopterygii</taxon>
        <taxon>Neopterygii</taxon>
        <taxon>Teleostei</taxon>
        <taxon>Notacanthiformes</taxon>
        <taxon>Halosauridae</taxon>
        <taxon>Aldrovandia</taxon>
    </lineage>
</organism>
<evidence type="ECO:0000313" key="2">
    <source>
        <dbReference type="Proteomes" id="UP001221898"/>
    </source>
</evidence>
<gene>
    <name evidence="1" type="ORF">AAFF_G00053560</name>
</gene>
<accession>A0AAD7S1E7</accession>
<reference evidence="1" key="1">
    <citation type="journal article" date="2023" name="Science">
        <title>Genome structures resolve the early diversification of teleost fishes.</title>
        <authorList>
            <person name="Parey E."/>
            <person name="Louis A."/>
            <person name="Montfort J."/>
            <person name="Bouchez O."/>
            <person name="Roques C."/>
            <person name="Iampietro C."/>
            <person name="Lluch J."/>
            <person name="Castinel A."/>
            <person name="Donnadieu C."/>
            <person name="Desvignes T."/>
            <person name="Floi Bucao C."/>
            <person name="Jouanno E."/>
            <person name="Wen M."/>
            <person name="Mejri S."/>
            <person name="Dirks R."/>
            <person name="Jansen H."/>
            <person name="Henkel C."/>
            <person name="Chen W.J."/>
            <person name="Zahm M."/>
            <person name="Cabau C."/>
            <person name="Klopp C."/>
            <person name="Thompson A.W."/>
            <person name="Robinson-Rechavi M."/>
            <person name="Braasch I."/>
            <person name="Lecointre G."/>
            <person name="Bobe J."/>
            <person name="Postlethwait J.H."/>
            <person name="Berthelot C."/>
            <person name="Roest Crollius H."/>
            <person name="Guiguen Y."/>
        </authorList>
    </citation>
    <scope>NUCLEOTIDE SEQUENCE</scope>
    <source>
        <strain evidence="1">NC1722</strain>
    </source>
</reference>
<keyword evidence="2" id="KW-1185">Reference proteome</keyword>
<sequence length="83" mass="8688">MATHGEGRGNKEQAEIQFKRIYTGTSRVFASLPRAGGWPGVSLASAALCLPASPLLKVAMAPKVTSTALRLSGLRDKGVISHV</sequence>
<protein>
    <submittedName>
        <fullName evidence="1">Uncharacterized protein</fullName>
    </submittedName>
</protein>
<dbReference type="AlphaFoldDB" id="A0AAD7S1E7"/>
<dbReference type="EMBL" id="JAINUG010000130">
    <property type="protein sequence ID" value="KAJ8394012.1"/>
    <property type="molecule type" value="Genomic_DNA"/>
</dbReference>
<evidence type="ECO:0000313" key="1">
    <source>
        <dbReference type="EMBL" id="KAJ8394012.1"/>
    </source>
</evidence>
<dbReference type="Proteomes" id="UP001221898">
    <property type="component" value="Unassembled WGS sequence"/>
</dbReference>
<name>A0AAD7S1E7_9TELE</name>
<comment type="caution">
    <text evidence="1">The sequence shown here is derived from an EMBL/GenBank/DDBJ whole genome shotgun (WGS) entry which is preliminary data.</text>
</comment>
<proteinExistence type="predicted"/>